<comment type="subcellular location">
    <subcellularLocation>
        <location evidence="1">Cytoplasm</location>
    </subcellularLocation>
</comment>
<dbReference type="KEGG" id="cohn:KCTCHS21_05600"/>
<evidence type="ECO:0000313" key="9">
    <source>
        <dbReference type="EMBL" id="BBI31161.1"/>
    </source>
</evidence>
<dbReference type="InterPro" id="IPR032091">
    <property type="entry name" value="Malt_amylase-like_C"/>
</dbReference>
<dbReference type="InterPro" id="IPR013780">
    <property type="entry name" value="Glyco_hydro_b"/>
</dbReference>
<dbReference type="GO" id="GO:0009313">
    <property type="term" value="P:oligosaccharide catabolic process"/>
    <property type="evidence" value="ECO:0007669"/>
    <property type="project" value="TreeGrafter"/>
</dbReference>
<organism evidence="9 10">
    <name type="scientific">Cohnella abietis</name>
    <dbReference type="NCBI Taxonomy" id="2507935"/>
    <lineage>
        <taxon>Bacteria</taxon>
        <taxon>Bacillati</taxon>
        <taxon>Bacillota</taxon>
        <taxon>Bacilli</taxon>
        <taxon>Bacillales</taxon>
        <taxon>Paenibacillaceae</taxon>
        <taxon>Cohnella</taxon>
    </lineage>
</organism>
<keyword evidence="5" id="KW-0326">Glycosidase</keyword>
<dbReference type="InterPro" id="IPR017853">
    <property type="entry name" value="GH"/>
</dbReference>
<dbReference type="GO" id="GO:0005737">
    <property type="term" value="C:cytoplasm"/>
    <property type="evidence" value="ECO:0007669"/>
    <property type="project" value="UniProtKB-SubCell"/>
</dbReference>
<evidence type="ECO:0000256" key="7">
    <source>
        <dbReference type="ARBA" id="ARBA00038939"/>
    </source>
</evidence>
<evidence type="ECO:0000256" key="6">
    <source>
        <dbReference type="ARBA" id="ARBA00036217"/>
    </source>
</evidence>
<dbReference type="Gene3D" id="3.20.20.80">
    <property type="entry name" value="Glycosidases"/>
    <property type="match status" value="1"/>
</dbReference>
<dbReference type="OrthoDB" id="9805159at2"/>
<dbReference type="EMBL" id="AP019400">
    <property type="protein sequence ID" value="BBI31161.1"/>
    <property type="molecule type" value="Genomic_DNA"/>
</dbReference>
<dbReference type="InterPro" id="IPR006047">
    <property type="entry name" value="GH13_cat_dom"/>
</dbReference>
<dbReference type="NCBIfam" id="NF008183">
    <property type="entry name" value="PRK10933.1"/>
    <property type="match status" value="1"/>
</dbReference>
<evidence type="ECO:0000256" key="5">
    <source>
        <dbReference type="ARBA" id="ARBA00023295"/>
    </source>
</evidence>
<protein>
    <recommendedName>
        <fullName evidence="7">oligo-1,6-glucosidase</fullName>
        <ecNumber evidence="7">3.2.1.10</ecNumber>
    </recommendedName>
</protein>
<dbReference type="SUPFAM" id="SSF51445">
    <property type="entry name" value="(Trans)glycosidases"/>
    <property type="match status" value="1"/>
</dbReference>
<evidence type="ECO:0000313" key="10">
    <source>
        <dbReference type="Proteomes" id="UP000289856"/>
    </source>
</evidence>
<dbReference type="FunFam" id="3.20.20.80:FF:000014">
    <property type="entry name" value="Alpha,alpha-phosphotrehalase"/>
    <property type="match status" value="1"/>
</dbReference>
<comment type="catalytic activity">
    <reaction evidence="6">
        <text>Hydrolysis of (1-&gt;6)-alpha-D-glucosidic linkages in some oligosaccharides produced from starch and glycogen by alpha-amylase, and in isomaltose.</text>
        <dbReference type="EC" id="3.2.1.10"/>
    </reaction>
</comment>
<evidence type="ECO:0000256" key="4">
    <source>
        <dbReference type="ARBA" id="ARBA00022801"/>
    </source>
</evidence>
<dbReference type="SUPFAM" id="SSF51011">
    <property type="entry name" value="Glycosyl hydrolase domain"/>
    <property type="match status" value="1"/>
</dbReference>
<dbReference type="GO" id="GO:0004556">
    <property type="term" value="F:alpha-amylase activity"/>
    <property type="evidence" value="ECO:0007669"/>
    <property type="project" value="TreeGrafter"/>
</dbReference>
<evidence type="ECO:0000256" key="1">
    <source>
        <dbReference type="ARBA" id="ARBA00004496"/>
    </source>
</evidence>
<dbReference type="EC" id="3.2.1.10" evidence="7"/>
<dbReference type="RefSeq" id="WP_130605027.1">
    <property type="nucleotide sequence ID" value="NZ_AP019400.1"/>
</dbReference>
<reference evidence="9 10" key="1">
    <citation type="submission" date="2019-01" db="EMBL/GenBank/DDBJ databases">
        <title>Complete genome sequence of Cohnella hallensis HS21 isolated from Korean fir (Abies koreana) rhizospheric soil.</title>
        <authorList>
            <person name="Jiang L."/>
            <person name="Kang S.W."/>
            <person name="Kim S."/>
            <person name="Jung J."/>
            <person name="Kim C.Y."/>
            <person name="Kim D.H."/>
            <person name="Kim S.W."/>
            <person name="Lee J."/>
        </authorList>
    </citation>
    <scope>NUCLEOTIDE SEQUENCE [LARGE SCALE GENOMIC DNA]</scope>
    <source>
        <strain evidence="9 10">HS21</strain>
    </source>
</reference>
<dbReference type="Gene3D" id="2.60.40.1180">
    <property type="entry name" value="Golgi alpha-mannosidase II"/>
    <property type="match status" value="1"/>
</dbReference>
<keyword evidence="3" id="KW-0963">Cytoplasm</keyword>
<gene>
    <name evidence="9" type="primary">malL_1</name>
    <name evidence="9" type="ORF">KCTCHS21_05600</name>
</gene>
<dbReference type="PANTHER" id="PTHR10357:SF184">
    <property type="entry name" value="OLIGO-1,6-GLUCOSIDASE 1"/>
    <property type="match status" value="1"/>
</dbReference>
<keyword evidence="10" id="KW-1185">Reference proteome</keyword>
<comment type="similarity">
    <text evidence="2">Belongs to the glycosyl hydrolase 13 family.</text>
</comment>
<dbReference type="GO" id="GO:0004574">
    <property type="term" value="F:oligo-1,6-glucosidase activity"/>
    <property type="evidence" value="ECO:0007669"/>
    <property type="project" value="UniProtKB-EC"/>
</dbReference>
<sequence length="561" mass="65744">MNRTWWKESVVYQIYPRSFQDSNGDGIGDIPGIISRLDYLQQLGVDVIWLSPVYESPNDDNGYDISHYQKIMDDFGTLADWEMLLDGLHQRKMRLIMDLVVNHSSDEHAWFVESRKSKDNPYRDFYIWRDGKDNKEPNNWSSIFSGSSWQLDEETDQYYLHLFSKKQPDLNWEHEPLRHKVYDMMTWWLDKGVDGFRMDVINLISKVEGLPDAAGDLKYNSGGEYFMNGPRIHEYLQEMNQEVLSKYDIMTVGETPGVSPEEAALYVGEDRKELNMVFQFELMDIDAGPGGKWNVTPWTLKEFKRIMSKWQTELYGKGWNSLYLNNHDQPRMVSRFGNDKKYRKESAKMLATLLHTLQGTPYIYQGEELGMTNVKFDSIDDYQDIETLNMFKEYREMGFSEADIMKSIHSKGRDNARTPMQWDATTHGGFTTGTPWLTVNPNYSDINAEEAVNDSESIYHYYRSLIALRKQYDVIVYGEYKLLLQENERIYSYTRTLGDERLLVVLNFFEEPVQFELPETVMYGSFERLIGNYDAPEAVEPHSLQLRPYEAIVYKLNNTSN</sequence>
<dbReference type="FunFam" id="2.60.40.1180:FF:000007">
    <property type="entry name" value="Sucrose isomerase"/>
    <property type="match status" value="1"/>
</dbReference>
<dbReference type="PANTHER" id="PTHR10357">
    <property type="entry name" value="ALPHA-AMYLASE FAMILY MEMBER"/>
    <property type="match status" value="1"/>
</dbReference>
<dbReference type="Proteomes" id="UP000289856">
    <property type="component" value="Chromosome"/>
</dbReference>
<proteinExistence type="inferred from homology"/>
<evidence type="ECO:0000256" key="3">
    <source>
        <dbReference type="ARBA" id="ARBA00022490"/>
    </source>
</evidence>
<name>A0A3T1CZC4_9BACL</name>
<feature type="domain" description="Glycosyl hydrolase family 13 catalytic" evidence="8">
    <location>
        <begin position="13"/>
        <end position="417"/>
    </location>
</feature>
<dbReference type="Pfam" id="PF16657">
    <property type="entry name" value="Malt_amylase_C"/>
    <property type="match status" value="1"/>
</dbReference>
<dbReference type="CDD" id="cd11333">
    <property type="entry name" value="AmyAc_SI_OligoGlu_DGase"/>
    <property type="match status" value="1"/>
</dbReference>
<evidence type="ECO:0000259" key="8">
    <source>
        <dbReference type="SMART" id="SM00642"/>
    </source>
</evidence>
<dbReference type="Gene3D" id="3.90.400.10">
    <property type="entry name" value="Oligo-1,6-glucosidase, Domain 2"/>
    <property type="match status" value="1"/>
</dbReference>
<dbReference type="Pfam" id="PF00128">
    <property type="entry name" value="Alpha-amylase"/>
    <property type="match status" value="1"/>
</dbReference>
<keyword evidence="4" id="KW-0378">Hydrolase</keyword>
<evidence type="ECO:0000256" key="2">
    <source>
        <dbReference type="ARBA" id="ARBA00008061"/>
    </source>
</evidence>
<dbReference type="FunFam" id="3.90.400.10:FF:000002">
    <property type="entry name" value="Sucrose isomerase"/>
    <property type="match status" value="1"/>
</dbReference>
<dbReference type="SMART" id="SM00642">
    <property type="entry name" value="Aamy"/>
    <property type="match status" value="1"/>
</dbReference>
<accession>A0A3T1CZC4</accession>
<dbReference type="FunFam" id="3.20.20.80:FF:000064">
    <property type="entry name" value="Oligo-1,6-glucosidase"/>
    <property type="match status" value="1"/>
</dbReference>
<dbReference type="AlphaFoldDB" id="A0A3T1CZC4"/>
<dbReference type="InterPro" id="IPR045857">
    <property type="entry name" value="O16G_dom_2"/>
</dbReference>